<evidence type="ECO:0000313" key="2">
    <source>
        <dbReference type="Proteomes" id="UP000663879"/>
    </source>
</evidence>
<gene>
    <name evidence="1" type="ORF">OXX778_LOCUS12335</name>
</gene>
<organism evidence="1 2">
    <name type="scientific">Brachionus calyciflorus</name>
    <dbReference type="NCBI Taxonomy" id="104777"/>
    <lineage>
        <taxon>Eukaryota</taxon>
        <taxon>Metazoa</taxon>
        <taxon>Spiralia</taxon>
        <taxon>Gnathifera</taxon>
        <taxon>Rotifera</taxon>
        <taxon>Eurotatoria</taxon>
        <taxon>Monogononta</taxon>
        <taxon>Pseudotrocha</taxon>
        <taxon>Ploima</taxon>
        <taxon>Brachionidae</taxon>
        <taxon>Brachionus</taxon>
    </lineage>
</organism>
<comment type="caution">
    <text evidence="1">The sequence shown here is derived from an EMBL/GenBank/DDBJ whole genome shotgun (WGS) entry which is preliminary data.</text>
</comment>
<dbReference type="EMBL" id="CAJNOC010002220">
    <property type="protein sequence ID" value="CAF0919996.1"/>
    <property type="molecule type" value="Genomic_DNA"/>
</dbReference>
<accession>A0A814AXF5</accession>
<proteinExistence type="predicted"/>
<evidence type="ECO:0000313" key="1">
    <source>
        <dbReference type="EMBL" id="CAF0919996.1"/>
    </source>
</evidence>
<dbReference type="AlphaFoldDB" id="A0A814AXF5"/>
<keyword evidence="2" id="KW-1185">Reference proteome</keyword>
<protein>
    <submittedName>
        <fullName evidence="1">Uncharacterized protein</fullName>
    </submittedName>
</protein>
<reference evidence="1" key="1">
    <citation type="submission" date="2021-02" db="EMBL/GenBank/DDBJ databases">
        <authorList>
            <person name="Nowell W R."/>
        </authorList>
    </citation>
    <scope>NUCLEOTIDE SEQUENCE</scope>
    <source>
        <strain evidence="1">Ploen Becks lab</strain>
    </source>
</reference>
<sequence length="217" mass="26343">MNFDQENMCEFSEYYQLQKILKNELTTLRKIEKWAKKLRDRIEENRMKMKCLKSDSLLMTQKHKMVKQKLISKMNTTFIKYKNQMAKRIAEIQHRNKRKDKISNEKDDKYYEEIYERNYYDVSIFGKDLDKFSNIYERMDEIKRCIGVTRPEMIRPVMEKNSSKIVKMIIRVNNYKDFKLLTGEWPLDSFISGVKTQANVPELKILIFNVDRKIKIH</sequence>
<name>A0A814AXF5_9BILA</name>
<dbReference type="Proteomes" id="UP000663879">
    <property type="component" value="Unassembled WGS sequence"/>
</dbReference>